<organism evidence="2 3">
    <name type="scientific">Candidatus Uhrbacteria bacterium GW2011_GWF2_41_16</name>
    <dbReference type="NCBI Taxonomy" id="1618997"/>
    <lineage>
        <taxon>Bacteria</taxon>
        <taxon>Candidatus Uhriibacteriota</taxon>
    </lineage>
</organism>
<comment type="caution">
    <text evidence="2">The sequence shown here is derived from an EMBL/GenBank/DDBJ whole genome shotgun (WGS) entry which is preliminary data.</text>
</comment>
<evidence type="ECO:0000313" key="3">
    <source>
        <dbReference type="Proteomes" id="UP000034746"/>
    </source>
</evidence>
<proteinExistence type="predicted"/>
<reference evidence="2 3" key="1">
    <citation type="journal article" date="2015" name="Nature">
        <title>rRNA introns, odd ribosomes, and small enigmatic genomes across a large radiation of phyla.</title>
        <authorList>
            <person name="Brown C.T."/>
            <person name="Hug L.A."/>
            <person name="Thomas B.C."/>
            <person name="Sharon I."/>
            <person name="Castelle C.J."/>
            <person name="Singh A."/>
            <person name="Wilkins M.J."/>
            <person name="Williams K.H."/>
            <person name="Banfield J.F."/>
        </authorList>
    </citation>
    <scope>NUCLEOTIDE SEQUENCE [LARGE SCALE GENOMIC DNA]</scope>
</reference>
<feature type="transmembrane region" description="Helical" evidence="1">
    <location>
        <begin position="31"/>
        <end position="49"/>
    </location>
</feature>
<keyword evidence="1" id="KW-0812">Transmembrane</keyword>
<keyword evidence="1" id="KW-0472">Membrane</keyword>
<name>A0A0G0VBH2_9BACT</name>
<dbReference type="AlphaFoldDB" id="A0A0G0VBH2"/>
<dbReference type="EMBL" id="LCAU01000004">
    <property type="protein sequence ID" value="KKR98268.1"/>
    <property type="molecule type" value="Genomic_DNA"/>
</dbReference>
<evidence type="ECO:0000256" key="1">
    <source>
        <dbReference type="SAM" id="Phobius"/>
    </source>
</evidence>
<dbReference type="Proteomes" id="UP000034746">
    <property type="component" value="Unassembled WGS sequence"/>
</dbReference>
<keyword evidence="1" id="KW-1133">Transmembrane helix</keyword>
<evidence type="ECO:0000313" key="2">
    <source>
        <dbReference type="EMBL" id="KKR98268.1"/>
    </source>
</evidence>
<gene>
    <name evidence="2" type="ORF">UU48_C0004G0061</name>
</gene>
<feature type="transmembrane region" description="Helical" evidence="1">
    <location>
        <begin position="76"/>
        <end position="103"/>
    </location>
</feature>
<accession>A0A0G0VBH2</accession>
<protein>
    <submittedName>
        <fullName evidence="2">Uncharacterized protein</fullName>
    </submittedName>
</protein>
<sequence length="126" mass="14613">MNILSSFLKKIYTATDQFEDKVRSKLSHYPIIYAFVGGAGIIIFWRGVWHTMDEIIGWFSSEEIIDFPWWDGPLSILIGTVLLLTVGLFVSSFIGNEIIISGLKKEKKLIEKMEEEIERERKENEK</sequence>